<dbReference type="PANTHER" id="PTHR21581">
    <property type="entry name" value="D-ALANYL-D-ALANINE CARBOXYPEPTIDASE"/>
    <property type="match status" value="1"/>
</dbReference>
<dbReference type="InterPro" id="IPR011990">
    <property type="entry name" value="TPR-like_helical_dom_sf"/>
</dbReference>
<dbReference type="Pfam" id="PF13181">
    <property type="entry name" value="TPR_8"/>
    <property type="match status" value="1"/>
</dbReference>
<dbReference type="Proteomes" id="UP000051574">
    <property type="component" value="Unassembled WGS sequence"/>
</dbReference>
<dbReference type="OrthoDB" id="428342at2759"/>
<organism evidence="2 3">
    <name type="scientific">Oryctes borbonicus</name>
    <dbReference type="NCBI Taxonomy" id="1629725"/>
    <lineage>
        <taxon>Eukaryota</taxon>
        <taxon>Metazoa</taxon>
        <taxon>Ecdysozoa</taxon>
        <taxon>Arthropoda</taxon>
        <taxon>Hexapoda</taxon>
        <taxon>Insecta</taxon>
        <taxon>Pterygota</taxon>
        <taxon>Neoptera</taxon>
        <taxon>Endopterygota</taxon>
        <taxon>Coleoptera</taxon>
        <taxon>Polyphaga</taxon>
        <taxon>Scarabaeiformia</taxon>
        <taxon>Scarabaeidae</taxon>
        <taxon>Dynastinae</taxon>
        <taxon>Oryctes</taxon>
    </lineage>
</organism>
<evidence type="ECO:0000313" key="2">
    <source>
        <dbReference type="EMBL" id="KRT85727.1"/>
    </source>
</evidence>
<keyword evidence="3" id="KW-1185">Reference proteome</keyword>
<dbReference type="Gene3D" id="1.25.40.10">
    <property type="entry name" value="Tetratricopeptide repeat domain"/>
    <property type="match status" value="1"/>
</dbReference>
<feature type="non-terminal residue" evidence="2">
    <location>
        <position position="1"/>
    </location>
</feature>
<feature type="repeat" description="TPR" evidence="1">
    <location>
        <begin position="69"/>
        <end position="102"/>
    </location>
</feature>
<dbReference type="AlphaFoldDB" id="A0A0T6BEH3"/>
<proteinExistence type="predicted"/>
<name>A0A0T6BEH3_9SCAR</name>
<dbReference type="GO" id="GO:0030008">
    <property type="term" value="C:TRAPP complex"/>
    <property type="evidence" value="ECO:0007669"/>
    <property type="project" value="TreeGrafter"/>
</dbReference>
<dbReference type="EMBL" id="LJIG01001213">
    <property type="protein sequence ID" value="KRT85727.1"/>
    <property type="molecule type" value="Genomic_DNA"/>
</dbReference>
<keyword evidence="1" id="KW-0802">TPR repeat</keyword>
<evidence type="ECO:0000313" key="3">
    <source>
        <dbReference type="Proteomes" id="UP000051574"/>
    </source>
</evidence>
<sequence length="185" mass="20653">TVCALQYRSPEYFMILPNTNDIFSFCRDGAPRHMLLSALGRLHLQLGDISGAEVCFNEASEIRGTPPDLRELVDRGLLAMAHNQFAEAYTYFQQASHLEPSNVMILNNMGVCLLYGGQLKEAIAVLESAINQNPVHGLQESLLLNLCTLYDMESSKGRRKKFALLRQLSKYQADAPTAILEKLYG</sequence>
<dbReference type="InterPro" id="IPR019734">
    <property type="entry name" value="TPR_rpt"/>
</dbReference>
<reference evidence="2 3" key="1">
    <citation type="submission" date="2015-09" db="EMBL/GenBank/DDBJ databases">
        <title>Draft genome of the scarab beetle Oryctes borbonicus.</title>
        <authorList>
            <person name="Meyer J.M."/>
            <person name="Markov G.V."/>
            <person name="Baskaran P."/>
            <person name="Herrmann M."/>
            <person name="Sommer R.J."/>
            <person name="Roedelsperger C."/>
        </authorList>
    </citation>
    <scope>NUCLEOTIDE SEQUENCE [LARGE SCALE GENOMIC DNA]</scope>
    <source>
        <strain evidence="2">OB123</strain>
        <tissue evidence="2">Whole animal</tissue>
    </source>
</reference>
<dbReference type="PANTHER" id="PTHR21581:SF6">
    <property type="entry name" value="TRAFFICKING PROTEIN PARTICLE COMPLEX SUBUNIT 12"/>
    <property type="match status" value="1"/>
</dbReference>
<dbReference type="Pfam" id="PF14559">
    <property type="entry name" value="TPR_19"/>
    <property type="match status" value="1"/>
</dbReference>
<dbReference type="GO" id="GO:0005794">
    <property type="term" value="C:Golgi apparatus"/>
    <property type="evidence" value="ECO:0007669"/>
    <property type="project" value="TreeGrafter"/>
</dbReference>
<accession>A0A0T6BEH3</accession>
<dbReference type="PROSITE" id="PS50005">
    <property type="entry name" value="TPR"/>
    <property type="match status" value="1"/>
</dbReference>
<comment type="caution">
    <text evidence="2">The sequence shown here is derived from an EMBL/GenBank/DDBJ whole genome shotgun (WGS) entry which is preliminary data.</text>
</comment>
<protein>
    <submittedName>
        <fullName evidence="2">Anaphase-promoting complex subunit 3 protein</fullName>
    </submittedName>
</protein>
<dbReference type="SMART" id="SM00028">
    <property type="entry name" value="TPR"/>
    <property type="match status" value="3"/>
</dbReference>
<gene>
    <name evidence="2" type="ORF">AMK59_1521</name>
</gene>
<evidence type="ECO:0000256" key="1">
    <source>
        <dbReference type="PROSITE-ProRule" id="PRU00339"/>
    </source>
</evidence>
<dbReference type="SUPFAM" id="SSF48452">
    <property type="entry name" value="TPR-like"/>
    <property type="match status" value="1"/>
</dbReference>